<protein>
    <recommendedName>
        <fullName evidence="11">UDP-N-acetylglucosamine--N-acetylmuramyl-(pentapeptide) pyrophosphoryl-undecaprenol N-acetylglucosamine transferase</fullName>
        <ecNumber evidence="11">2.4.1.227</ecNumber>
    </recommendedName>
    <alternativeName>
        <fullName evidence="11">Undecaprenyl-PP-MurNAc-pentapeptide-UDPGlcNAc GlcNAc transferase</fullName>
    </alternativeName>
</protein>
<evidence type="ECO:0000313" key="17">
    <source>
        <dbReference type="Proteomes" id="UP000033769"/>
    </source>
</evidence>
<feature type="binding site" evidence="11">
    <location>
        <begin position="11"/>
        <end position="13"/>
    </location>
    <ligand>
        <name>UDP-N-acetyl-alpha-D-glucosamine</name>
        <dbReference type="ChEBI" id="CHEBI:57705"/>
    </ligand>
</feature>
<keyword evidence="4 11" id="KW-0328">Glycosyltransferase</keyword>
<gene>
    <name evidence="11 15" type="primary">murG</name>
    <name evidence="16" type="ORF">GILLIAM_01917</name>
    <name evidence="15" type="ORF">OTSGILL_0933</name>
</gene>
<evidence type="ECO:0000256" key="11">
    <source>
        <dbReference type="HAMAP-Rule" id="MF_00033"/>
    </source>
</evidence>
<proteinExistence type="inferred from homology"/>
<keyword evidence="10 11" id="KW-0961">Cell wall biogenesis/degradation</keyword>
<keyword evidence="3 11" id="KW-0132">Cell division</keyword>
<evidence type="ECO:0000256" key="2">
    <source>
        <dbReference type="ARBA" id="ARBA00022519"/>
    </source>
</evidence>
<dbReference type="Pfam" id="PF04101">
    <property type="entry name" value="Glyco_tran_28_C"/>
    <property type="match status" value="1"/>
</dbReference>
<keyword evidence="12" id="KW-0812">Transmembrane</keyword>
<dbReference type="PANTHER" id="PTHR21015:SF22">
    <property type="entry name" value="GLYCOSYLTRANSFERASE"/>
    <property type="match status" value="1"/>
</dbReference>
<feature type="domain" description="Glycosyl transferase family 28 C-terminal" evidence="14">
    <location>
        <begin position="183"/>
        <end position="336"/>
    </location>
</feature>
<evidence type="ECO:0000256" key="3">
    <source>
        <dbReference type="ARBA" id="ARBA00022618"/>
    </source>
</evidence>
<reference evidence="15 17" key="1">
    <citation type="submission" date="2015-02" db="EMBL/GenBank/DDBJ databases">
        <title>Genome Sequencing of Rickettsiales.</title>
        <authorList>
            <person name="Daugherty S.C."/>
            <person name="Su Q."/>
            <person name="Abolude K."/>
            <person name="Beier-Sexton M."/>
            <person name="Carlyon J.A."/>
            <person name="Carter R."/>
            <person name="Day N.P."/>
            <person name="Dumler S.J."/>
            <person name="Dyachenko V."/>
            <person name="Godinez A."/>
            <person name="Kurtti T.J."/>
            <person name="Lichay M."/>
            <person name="Mullins K.E."/>
            <person name="Ott S."/>
            <person name="Pappas-Brown V."/>
            <person name="Paris D.H."/>
            <person name="Patel P."/>
            <person name="Richards A.L."/>
            <person name="Sadzewicz L."/>
            <person name="Sears K."/>
            <person name="Seidman D."/>
            <person name="Sengamalay N."/>
            <person name="Stenos J."/>
            <person name="Tallon L.J."/>
            <person name="Vincent G."/>
            <person name="Fraser C.M."/>
            <person name="Munderloh U."/>
            <person name="Dunning-Hotopp J.C."/>
        </authorList>
    </citation>
    <scope>NUCLEOTIDE SEQUENCE [LARGE SCALE GENOMIC DNA]</scope>
    <source>
        <strain evidence="15 17">Gilliam</strain>
    </source>
</reference>
<organism evidence="15 17">
    <name type="scientific">Orientia tsutsugamushi str. Gilliam</name>
    <dbReference type="NCBI Taxonomy" id="1359184"/>
    <lineage>
        <taxon>Bacteria</taxon>
        <taxon>Pseudomonadati</taxon>
        <taxon>Pseudomonadota</taxon>
        <taxon>Alphaproteobacteria</taxon>
        <taxon>Rickettsiales</taxon>
        <taxon>Rickettsiaceae</taxon>
        <taxon>Rickettsieae</taxon>
        <taxon>Orientia</taxon>
    </lineage>
</organism>
<reference evidence="16" key="2">
    <citation type="submission" date="2018-03" db="EMBL/GenBank/DDBJ databases">
        <authorList>
            <person name="Keele B.F."/>
        </authorList>
    </citation>
    <scope>NUCLEOTIDE SEQUENCE [LARGE SCALE GENOMIC DNA]</scope>
    <source>
        <strain evidence="16">Gilliam</strain>
    </source>
</reference>
<dbReference type="CDD" id="cd03785">
    <property type="entry name" value="GT28_MurG"/>
    <property type="match status" value="1"/>
</dbReference>
<dbReference type="GO" id="GO:0009252">
    <property type="term" value="P:peptidoglycan biosynthetic process"/>
    <property type="evidence" value="ECO:0007669"/>
    <property type="project" value="UniProtKB-UniRule"/>
</dbReference>
<dbReference type="GO" id="GO:0005975">
    <property type="term" value="P:carbohydrate metabolic process"/>
    <property type="evidence" value="ECO:0007669"/>
    <property type="project" value="InterPro"/>
</dbReference>
<keyword evidence="2" id="KW-0997">Cell inner membrane</keyword>
<feature type="binding site" evidence="11">
    <location>
        <position position="165"/>
    </location>
    <ligand>
        <name>UDP-N-acetyl-alpha-D-glucosamine</name>
        <dbReference type="ChEBI" id="CHEBI:57705"/>
    </ligand>
</feature>
<keyword evidence="8 11" id="KW-0472">Membrane</keyword>
<evidence type="ECO:0000256" key="7">
    <source>
        <dbReference type="ARBA" id="ARBA00022984"/>
    </source>
</evidence>
<dbReference type="EMBL" id="LS398551">
    <property type="protein sequence ID" value="SPR09609.1"/>
    <property type="molecule type" value="Genomic_DNA"/>
</dbReference>
<dbReference type="AlphaFoldDB" id="A0A0F3MBZ0"/>
<dbReference type="EMBL" id="LANO01000010">
    <property type="protein sequence ID" value="KJV53270.1"/>
    <property type="molecule type" value="Genomic_DNA"/>
</dbReference>
<comment type="catalytic activity">
    <reaction evidence="11">
        <text>di-trans,octa-cis-undecaprenyl diphospho-N-acetyl-alpha-D-muramoyl-L-alanyl-D-glutamyl-meso-2,6-diaminopimeloyl-D-alanyl-D-alanine + UDP-N-acetyl-alpha-D-glucosamine = di-trans,octa-cis-undecaprenyl diphospho-[N-acetyl-alpha-D-glucosaminyl-(1-&gt;4)]-N-acetyl-alpha-D-muramoyl-L-alanyl-D-glutamyl-meso-2,6-diaminopimeloyl-D-alanyl-D-alanine + UDP + H(+)</text>
        <dbReference type="Rhea" id="RHEA:31227"/>
        <dbReference type="ChEBI" id="CHEBI:15378"/>
        <dbReference type="ChEBI" id="CHEBI:57705"/>
        <dbReference type="ChEBI" id="CHEBI:58223"/>
        <dbReference type="ChEBI" id="CHEBI:61387"/>
        <dbReference type="ChEBI" id="CHEBI:61388"/>
        <dbReference type="EC" id="2.4.1.227"/>
    </reaction>
</comment>
<comment type="pathway">
    <text evidence="11">Cell wall biogenesis; peptidoglycan biosynthesis.</text>
</comment>
<keyword evidence="7 11" id="KW-0573">Peptidoglycan synthesis</keyword>
<dbReference type="InterPro" id="IPR007235">
    <property type="entry name" value="Glyco_trans_28_C"/>
</dbReference>
<dbReference type="PATRIC" id="fig|1359184.3.peg.3340"/>
<dbReference type="HAMAP" id="MF_00033">
    <property type="entry name" value="MurG"/>
    <property type="match status" value="1"/>
</dbReference>
<feature type="domain" description="Glycosyltransferase family 28 N-terminal" evidence="13">
    <location>
        <begin position="4"/>
        <end position="139"/>
    </location>
</feature>
<dbReference type="InterPro" id="IPR006009">
    <property type="entry name" value="GlcNAc_MurG"/>
</dbReference>
<dbReference type="UniPathway" id="UPA00219"/>
<dbReference type="InterPro" id="IPR004276">
    <property type="entry name" value="GlycoTrans_28_N"/>
</dbReference>
<evidence type="ECO:0000313" key="16">
    <source>
        <dbReference type="EMBL" id="SPR09609.1"/>
    </source>
</evidence>
<evidence type="ECO:0000256" key="5">
    <source>
        <dbReference type="ARBA" id="ARBA00022679"/>
    </source>
</evidence>
<evidence type="ECO:0000256" key="9">
    <source>
        <dbReference type="ARBA" id="ARBA00023306"/>
    </source>
</evidence>
<reference evidence="18" key="3">
    <citation type="submission" date="2018-03" db="EMBL/GenBank/DDBJ databases">
        <authorList>
            <person name="Batty M. E."/>
            <person name="Batty M E."/>
        </authorList>
    </citation>
    <scope>NUCLEOTIDE SEQUENCE [LARGE SCALE GENOMIC DNA]</scope>
    <source>
        <strain evidence="18">Gilliam</strain>
    </source>
</reference>
<dbReference type="NCBIfam" id="TIGR01133">
    <property type="entry name" value="murG"/>
    <property type="match status" value="1"/>
</dbReference>
<dbReference type="GO" id="GO:0008360">
    <property type="term" value="P:regulation of cell shape"/>
    <property type="evidence" value="ECO:0007669"/>
    <property type="project" value="UniProtKB-KW"/>
</dbReference>
<dbReference type="Pfam" id="PF03033">
    <property type="entry name" value="Glyco_transf_28"/>
    <property type="match status" value="1"/>
</dbReference>
<feature type="binding site" evidence="11">
    <location>
        <position position="291"/>
    </location>
    <ligand>
        <name>UDP-N-acetyl-alpha-D-glucosamine</name>
        <dbReference type="ChEBI" id="CHEBI:57705"/>
    </ligand>
</feature>
<evidence type="ECO:0000256" key="4">
    <source>
        <dbReference type="ARBA" id="ARBA00022676"/>
    </source>
</evidence>
<keyword evidence="6 11" id="KW-0133">Cell shape</keyword>
<dbReference type="SUPFAM" id="SSF53756">
    <property type="entry name" value="UDP-Glycosyltransferase/glycogen phosphorylase"/>
    <property type="match status" value="1"/>
</dbReference>
<evidence type="ECO:0000259" key="14">
    <source>
        <dbReference type="Pfam" id="PF04101"/>
    </source>
</evidence>
<dbReference type="GO" id="GO:0071555">
    <property type="term" value="P:cell wall organization"/>
    <property type="evidence" value="ECO:0007669"/>
    <property type="project" value="UniProtKB-KW"/>
</dbReference>
<name>A0A0F3MBZ0_ORITS</name>
<keyword evidence="9 11" id="KW-0131">Cell cycle</keyword>
<accession>A0A0F3MBZ0</accession>
<keyword evidence="1 11" id="KW-1003">Cell membrane</keyword>
<comment type="caution">
    <text evidence="11">Lacks conserved residue(s) required for the propagation of feature annotation.</text>
</comment>
<keyword evidence="18" id="KW-1185">Reference proteome</keyword>
<dbReference type="Proteomes" id="UP000033769">
    <property type="component" value="Unassembled WGS sequence"/>
</dbReference>
<evidence type="ECO:0000256" key="6">
    <source>
        <dbReference type="ARBA" id="ARBA00022960"/>
    </source>
</evidence>
<feature type="binding site" evidence="11">
    <location>
        <position position="122"/>
    </location>
    <ligand>
        <name>UDP-N-acetyl-alpha-D-glucosamine</name>
        <dbReference type="ChEBI" id="CHEBI:57705"/>
    </ligand>
</feature>
<keyword evidence="12" id="KW-1133">Transmembrane helix</keyword>
<dbReference type="Gene3D" id="3.40.50.2000">
    <property type="entry name" value="Glycogen Phosphorylase B"/>
    <property type="match status" value="2"/>
</dbReference>
<feature type="binding site" evidence="11">
    <location>
        <position position="189"/>
    </location>
    <ligand>
        <name>UDP-N-acetyl-alpha-D-glucosamine</name>
        <dbReference type="ChEBI" id="CHEBI:57705"/>
    </ligand>
</feature>
<sequence>MKTIFLVGGGTGGHLFPAIALGEELQERGYNVYLITDTRCEKYLLNSNYSFKIHIMNMVSISNTGIKKLYAYIRILAACITGFKLVYSNSPGLIVTFGGYTIAPIIINGILFKIPFILHEQNSVLGLANRLFLRYAKAITVTFANTLNLNNRYKHKVIVTGTPVRKALRFTPKRNFNSKNFQLLVIGGSQGTKIFSTLVPNAIKLLVNCDHDFKITIVHQAVAKDINYVKAMYTELNIEHEVSDFFYNIADKYKNSHLAICRAGASTISEIISLCQPAILVPYPISAQNHQLFNAKAIADNKAGWCIEQSTITPHILFEKIFTLMQSPTLLASTELKLREMKINAENLLANAVEKFIVT</sequence>
<comment type="subcellular location">
    <subcellularLocation>
        <location evidence="11">Cell membrane</location>
        <topology evidence="11">Peripheral membrane protein</topology>
        <orientation evidence="11">Cytoplasmic side</orientation>
    </subcellularLocation>
</comment>
<evidence type="ECO:0000256" key="10">
    <source>
        <dbReference type="ARBA" id="ARBA00023316"/>
    </source>
</evidence>
<dbReference type="Proteomes" id="UP000244959">
    <property type="component" value="Chromosome I"/>
</dbReference>
<comment type="function">
    <text evidence="11">Cell wall formation. Catalyzes the transfer of a GlcNAc subunit on undecaprenyl-pyrophosphoryl-MurNAc-pentapeptide (lipid intermediate I) to form undecaprenyl-pyrophosphoryl-MurNAc-(pentapeptide)GlcNAc (lipid intermediate II).</text>
</comment>
<evidence type="ECO:0000256" key="12">
    <source>
        <dbReference type="SAM" id="Phobius"/>
    </source>
</evidence>
<evidence type="ECO:0000313" key="18">
    <source>
        <dbReference type="Proteomes" id="UP000244959"/>
    </source>
</evidence>
<dbReference type="GO" id="GO:0051301">
    <property type="term" value="P:cell division"/>
    <property type="evidence" value="ECO:0007669"/>
    <property type="project" value="UniProtKB-KW"/>
</dbReference>
<evidence type="ECO:0000313" key="15">
    <source>
        <dbReference type="EMBL" id="KJV53270.1"/>
    </source>
</evidence>
<evidence type="ECO:0000256" key="8">
    <source>
        <dbReference type="ARBA" id="ARBA00023136"/>
    </source>
</evidence>
<evidence type="ECO:0000259" key="13">
    <source>
        <dbReference type="Pfam" id="PF03033"/>
    </source>
</evidence>
<dbReference type="PANTHER" id="PTHR21015">
    <property type="entry name" value="UDP-N-ACETYLGLUCOSAMINE--N-ACETYLMURAMYL-(PENTAPEPTIDE) PYROPHOSPHORYL-UNDECAPRENOL N-ACETYLGLUCOSAMINE TRANSFERASE 1"/>
    <property type="match status" value="1"/>
</dbReference>
<dbReference type="GO" id="GO:0005886">
    <property type="term" value="C:plasma membrane"/>
    <property type="evidence" value="ECO:0007669"/>
    <property type="project" value="UniProtKB-SubCell"/>
</dbReference>
<comment type="similarity">
    <text evidence="11">Belongs to the glycosyltransferase 28 family. MurG subfamily.</text>
</comment>
<dbReference type="GO" id="GO:0050511">
    <property type="term" value="F:undecaprenyldiphospho-muramoylpentapeptide beta-N-acetylglucosaminyltransferase activity"/>
    <property type="evidence" value="ECO:0007669"/>
    <property type="project" value="UniProtKB-UniRule"/>
</dbReference>
<keyword evidence="5 11" id="KW-0808">Transferase</keyword>
<dbReference type="RefSeq" id="WP_045914545.1">
    <property type="nucleotide sequence ID" value="NZ_LS398551.1"/>
</dbReference>
<dbReference type="EC" id="2.4.1.227" evidence="11"/>
<feature type="transmembrane region" description="Helical" evidence="12">
    <location>
        <begin position="93"/>
        <end position="112"/>
    </location>
</feature>
<evidence type="ECO:0000256" key="1">
    <source>
        <dbReference type="ARBA" id="ARBA00022475"/>
    </source>
</evidence>